<dbReference type="RefSeq" id="WP_176864792.1">
    <property type="nucleotide sequence ID" value="NZ_JABXWT010000004.1"/>
</dbReference>
<proteinExistence type="predicted"/>
<name>A0ABX2PQS1_9RHOB</name>
<evidence type="ECO:0000313" key="2">
    <source>
        <dbReference type="Proteomes" id="UP000630805"/>
    </source>
</evidence>
<accession>A0ABX2PQS1</accession>
<reference evidence="1 2" key="1">
    <citation type="submission" date="2020-06" db="EMBL/GenBank/DDBJ databases">
        <authorList>
            <person name="Cao W.R."/>
        </authorList>
    </citation>
    <scope>NUCLEOTIDE SEQUENCE [LARGE SCALE GENOMIC DNA]</scope>
    <source>
        <strain evidence="1 2">B1Z28</strain>
    </source>
</reference>
<keyword evidence="2" id="KW-1185">Reference proteome</keyword>
<dbReference type="EMBL" id="JABXWT010000004">
    <property type="protein sequence ID" value="NVO56388.1"/>
    <property type="molecule type" value="Genomic_DNA"/>
</dbReference>
<evidence type="ECO:0000313" key="1">
    <source>
        <dbReference type="EMBL" id="NVO56388.1"/>
    </source>
</evidence>
<gene>
    <name evidence="1" type="ORF">HW561_11360</name>
</gene>
<dbReference type="Proteomes" id="UP000630805">
    <property type="component" value="Unassembled WGS sequence"/>
</dbReference>
<protein>
    <submittedName>
        <fullName evidence="1">Uncharacterized protein</fullName>
    </submittedName>
</protein>
<comment type="caution">
    <text evidence="1">The sequence shown here is derived from an EMBL/GenBank/DDBJ whole genome shotgun (WGS) entry which is preliminary data.</text>
</comment>
<sequence length="60" mass="6807">MNAISNRASEPHLVERLGLAGHVRLGENRRAGLLISSVNLEQIWPEFVEYVDCSARVRFE</sequence>
<organism evidence="1 2">
    <name type="scientific">Ruegeria haliotis</name>
    <dbReference type="NCBI Taxonomy" id="2747601"/>
    <lineage>
        <taxon>Bacteria</taxon>
        <taxon>Pseudomonadati</taxon>
        <taxon>Pseudomonadota</taxon>
        <taxon>Alphaproteobacteria</taxon>
        <taxon>Rhodobacterales</taxon>
        <taxon>Roseobacteraceae</taxon>
        <taxon>Ruegeria</taxon>
    </lineage>
</organism>